<dbReference type="InterPro" id="IPR003447">
    <property type="entry name" value="FEMABX"/>
</dbReference>
<dbReference type="GO" id="GO:0009252">
    <property type="term" value="P:peptidoglycan biosynthetic process"/>
    <property type="evidence" value="ECO:0007669"/>
    <property type="project" value="UniProtKB-KW"/>
</dbReference>
<dbReference type="SUPFAM" id="SSF55729">
    <property type="entry name" value="Acyl-CoA N-acyltransferases (Nat)"/>
    <property type="match status" value="2"/>
</dbReference>
<organism evidence="7 8">
    <name type="scientific">[Clostridium] cellulosi</name>
    <dbReference type="NCBI Taxonomy" id="29343"/>
    <lineage>
        <taxon>Bacteria</taxon>
        <taxon>Bacillati</taxon>
        <taxon>Bacillota</taxon>
        <taxon>Clostridia</taxon>
        <taxon>Eubacteriales</taxon>
        <taxon>Oscillospiraceae</taxon>
        <taxon>Oscillospiraceae incertae sedis</taxon>
    </lineage>
</organism>
<dbReference type="PROSITE" id="PS51191">
    <property type="entry name" value="FEMABX"/>
    <property type="match status" value="1"/>
</dbReference>
<evidence type="ECO:0000256" key="3">
    <source>
        <dbReference type="ARBA" id="ARBA00022960"/>
    </source>
</evidence>
<dbReference type="GO" id="GO:0071555">
    <property type="term" value="P:cell wall organization"/>
    <property type="evidence" value="ECO:0007669"/>
    <property type="project" value="UniProtKB-KW"/>
</dbReference>
<gene>
    <name evidence="7" type="ORF">CCDG5_0870</name>
</gene>
<sequence length="350" mass="40293">MEILSQKNLEEYKRFIESNPKGHFMQGPEWGKVKKDWKWEAVVERNAEGEIIGGLSLLIRKVPGLPFTIMYAPRGPVCDIHDKNVIAALIGGARALAIKYKSYILKMDPDVLASDKEFMAIMGSFGFELHGDGKNFDSIQPRFVFRLNIEGKTEDEIFAAFHSKTRYNIRVAKKHNVEVKVMDKSALPDFVKLMEETGKRDGFATRPLEYFEGMLDAFGEQARLYMAYYQGIPIAGTLAIHYGDKVWYNYGASSNNYRNMMPNYLLQWEMIRWAIENKCRIYDFRGVSGDLSPDNPLYGLYRFKKGFGGDLTEFCGEFDLVLNRPVAMFVDFGIKALKKARHIKNRRHRN</sequence>
<proteinExistence type="inferred from homology"/>
<keyword evidence="5" id="KW-0012">Acyltransferase</keyword>
<evidence type="ECO:0000256" key="5">
    <source>
        <dbReference type="ARBA" id="ARBA00023315"/>
    </source>
</evidence>
<dbReference type="Pfam" id="PF02388">
    <property type="entry name" value="FemAB"/>
    <property type="match status" value="2"/>
</dbReference>
<keyword evidence="2" id="KW-0808">Transferase</keyword>
<dbReference type="PANTHER" id="PTHR36174">
    <property type="entry name" value="LIPID II:GLYCINE GLYCYLTRANSFERASE"/>
    <property type="match status" value="1"/>
</dbReference>
<dbReference type="PATRIC" id="fig|29343.3.peg.925"/>
<dbReference type="InterPro" id="IPR016181">
    <property type="entry name" value="Acyl_CoA_acyltransferase"/>
</dbReference>
<dbReference type="STRING" id="29343.CCDG5_0870"/>
<dbReference type="InterPro" id="IPR050644">
    <property type="entry name" value="PG_Glycine_Bridge_Synth"/>
</dbReference>
<accession>A0A078KS75</accession>
<evidence type="ECO:0000256" key="1">
    <source>
        <dbReference type="ARBA" id="ARBA00009943"/>
    </source>
</evidence>
<name>A0A078KS75_9FIRM</name>
<dbReference type="OrthoDB" id="9785911at2"/>
<evidence type="ECO:0000313" key="7">
    <source>
        <dbReference type="EMBL" id="CDZ23995.1"/>
    </source>
</evidence>
<keyword evidence="8" id="KW-1185">Reference proteome</keyword>
<dbReference type="KEGG" id="ccel:CCDG5_0870"/>
<dbReference type="Gene3D" id="3.40.630.30">
    <property type="match status" value="2"/>
</dbReference>
<dbReference type="HOGENOM" id="CLU_048411_0_1_9"/>
<evidence type="ECO:0000256" key="4">
    <source>
        <dbReference type="ARBA" id="ARBA00022984"/>
    </source>
</evidence>
<dbReference type="GO" id="GO:0016755">
    <property type="term" value="F:aminoacyltransferase activity"/>
    <property type="evidence" value="ECO:0007669"/>
    <property type="project" value="InterPro"/>
</dbReference>
<reference evidence="8" key="1">
    <citation type="submission" date="2014-07" db="EMBL/GenBank/DDBJ databases">
        <authorList>
            <person name="Wibberg D."/>
        </authorList>
    </citation>
    <scope>NUCLEOTIDE SEQUENCE [LARGE SCALE GENOMIC DNA]</scope>
    <source>
        <strain evidence="8">DG5</strain>
    </source>
</reference>
<evidence type="ECO:0000313" key="8">
    <source>
        <dbReference type="Proteomes" id="UP000032431"/>
    </source>
</evidence>
<keyword evidence="4" id="KW-0573">Peptidoglycan synthesis</keyword>
<protein>
    <submittedName>
        <fullName evidence="7">Methicillin resistance protein</fullName>
    </submittedName>
</protein>
<dbReference type="GO" id="GO:0008360">
    <property type="term" value="P:regulation of cell shape"/>
    <property type="evidence" value="ECO:0007669"/>
    <property type="project" value="UniProtKB-KW"/>
</dbReference>
<dbReference type="Proteomes" id="UP000032431">
    <property type="component" value="Chromosome I"/>
</dbReference>
<dbReference type="PANTHER" id="PTHR36174:SF1">
    <property type="entry name" value="LIPID II:GLYCINE GLYCYLTRANSFERASE"/>
    <property type="match status" value="1"/>
</dbReference>
<comment type="similarity">
    <text evidence="1">Belongs to the FemABX family.</text>
</comment>
<evidence type="ECO:0000256" key="6">
    <source>
        <dbReference type="ARBA" id="ARBA00023316"/>
    </source>
</evidence>
<keyword evidence="6" id="KW-0961">Cell wall biogenesis/degradation</keyword>
<evidence type="ECO:0000256" key="2">
    <source>
        <dbReference type="ARBA" id="ARBA00022679"/>
    </source>
</evidence>
<dbReference type="AlphaFoldDB" id="A0A078KS75"/>
<keyword evidence="3" id="KW-0133">Cell shape</keyword>
<dbReference type="EMBL" id="LM995447">
    <property type="protein sequence ID" value="CDZ23995.1"/>
    <property type="molecule type" value="Genomic_DNA"/>
</dbReference>